<dbReference type="Pfam" id="PF17921">
    <property type="entry name" value="Integrase_H2C2"/>
    <property type="match status" value="1"/>
</dbReference>
<dbReference type="InterPro" id="IPR043502">
    <property type="entry name" value="DNA/RNA_pol_sf"/>
</dbReference>
<evidence type="ECO:0000259" key="2">
    <source>
        <dbReference type="PROSITE" id="PS50994"/>
    </source>
</evidence>
<dbReference type="InterPro" id="IPR043128">
    <property type="entry name" value="Rev_trsase/Diguanyl_cyclase"/>
</dbReference>
<dbReference type="GO" id="GO:0015074">
    <property type="term" value="P:DNA integration"/>
    <property type="evidence" value="ECO:0007669"/>
    <property type="project" value="InterPro"/>
</dbReference>
<dbReference type="PANTHER" id="PTHR37984">
    <property type="entry name" value="PROTEIN CBG26694"/>
    <property type="match status" value="1"/>
</dbReference>
<dbReference type="Pfam" id="PF00665">
    <property type="entry name" value="rve"/>
    <property type="match status" value="1"/>
</dbReference>
<dbReference type="InterPro" id="IPR050951">
    <property type="entry name" value="Retrovirus_Pol_polyprotein"/>
</dbReference>
<feature type="compositionally biased region" description="Polar residues" evidence="1">
    <location>
        <begin position="8"/>
        <end position="34"/>
    </location>
</feature>
<dbReference type="Gene3D" id="3.30.420.10">
    <property type="entry name" value="Ribonuclease H-like superfamily/Ribonuclease H"/>
    <property type="match status" value="1"/>
</dbReference>
<proteinExistence type="predicted"/>
<dbReference type="SUPFAM" id="SSF56672">
    <property type="entry name" value="DNA/RNA polymerases"/>
    <property type="match status" value="1"/>
</dbReference>
<accession>A0AAD9UR27</accession>
<gene>
    <name evidence="3" type="ORF">P5673_033723</name>
</gene>
<dbReference type="InterPro" id="IPR012337">
    <property type="entry name" value="RNaseH-like_sf"/>
</dbReference>
<feature type="domain" description="Integrase catalytic" evidence="2">
    <location>
        <begin position="991"/>
        <end position="1167"/>
    </location>
</feature>
<evidence type="ECO:0000313" key="3">
    <source>
        <dbReference type="EMBL" id="KAK2546665.1"/>
    </source>
</evidence>
<dbReference type="Gene3D" id="3.30.70.270">
    <property type="match status" value="2"/>
</dbReference>
<comment type="caution">
    <text evidence="3">The sequence shown here is derived from an EMBL/GenBank/DDBJ whole genome shotgun (WGS) entry which is preliminary data.</text>
</comment>
<dbReference type="InterPro" id="IPR041577">
    <property type="entry name" value="RT_RNaseH_2"/>
</dbReference>
<dbReference type="Gene3D" id="3.10.20.370">
    <property type="match status" value="1"/>
</dbReference>
<dbReference type="InterPro" id="IPR036397">
    <property type="entry name" value="RNaseH_sf"/>
</dbReference>
<reference evidence="3" key="1">
    <citation type="journal article" date="2023" name="G3 (Bethesda)">
        <title>Whole genome assembly and annotation of the endangered Caribbean coral Acropora cervicornis.</title>
        <authorList>
            <person name="Selwyn J.D."/>
            <person name="Vollmer S.V."/>
        </authorList>
    </citation>
    <scope>NUCLEOTIDE SEQUENCE</scope>
    <source>
        <strain evidence="3">K2</strain>
    </source>
</reference>
<evidence type="ECO:0000256" key="1">
    <source>
        <dbReference type="SAM" id="MobiDB-lite"/>
    </source>
</evidence>
<reference evidence="3" key="2">
    <citation type="journal article" date="2023" name="Science">
        <title>Genomic signatures of disease resistance in endangered staghorn corals.</title>
        <authorList>
            <person name="Vollmer S.V."/>
            <person name="Selwyn J.D."/>
            <person name="Despard B.A."/>
            <person name="Roesel C.L."/>
        </authorList>
    </citation>
    <scope>NUCLEOTIDE SEQUENCE</scope>
    <source>
        <strain evidence="3">K2</strain>
    </source>
</reference>
<dbReference type="Pfam" id="PF17919">
    <property type="entry name" value="RT_RNaseH_2"/>
    <property type="match status" value="1"/>
</dbReference>
<keyword evidence="4" id="KW-1185">Reference proteome</keyword>
<dbReference type="GO" id="GO:0003676">
    <property type="term" value="F:nucleic acid binding"/>
    <property type="evidence" value="ECO:0007669"/>
    <property type="project" value="InterPro"/>
</dbReference>
<dbReference type="PANTHER" id="PTHR37984:SF8">
    <property type="entry name" value="CCHC-TYPE DOMAIN-CONTAINING PROTEIN"/>
    <property type="match status" value="1"/>
</dbReference>
<dbReference type="Proteomes" id="UP001249851">
    <property type="component" value="Unassembled WGS sequence"/>
</dbReference>
<dbReference type="FunFam" id="1.10.340.70:FF:000003">
    <property type="entry name" value="Protein CBG25708"/>
    <property type="match status" value="1"/>
</dbReference>
<dbReference type="FunFam" id="3.30.70.270:FF:000026">
    <property type="entry name" value="Transposon Ty3-G Gag-Pol polyprotein"/>
    <property type="match status" value="1"/>
</dbReference>
<dbReference type="CDD" id="cd09274">
    <property type="entry name" value="RNase_HI_RT_Ty3"/>
    <property type="match status" value="1"/>
</dbReference>
<dbReference type="InterPro" id="IPR001584">
    <property type="entry name" value="Integrase_cat-core"/>
</dbReference>
<dbReference type="CDD" id="cd01647">
    <property type="entry name" value="RT_LTR"/>
    <property type="match status" value="1"/>
</dbReference>
<evidence type="ECO:0000313" key="4">
    <source>
        <dbReference type="Proteomes" id="UP001249851"/>
    </source>
</evidence>
<dbReference type="SUPFAM" id="SSF53098">
    <property type="entry name" value="Ribonuclease H-like"/>
    <property type="match status" value="1"/>
</dbReference>
<dbReference type="Gene3D" id="3.10.10.10">
    <property type="entry name" value="HIV Type 1 Reverse Transcriptase, subunit A, domain 1"/>
    <property type="match status" value="1"/>
</dbReference>
<feature type="region of interest" description="Disordered" evidence="1">
    <location>
        <begin position="1"/>
        <end position="34"/>
    </location>
</feature>
<feature type="region of interest" description="Disordered" evidence="1">
    <location>
        <begin position="1244"/>
        <end position="1291"/>
    </location>
</feature>
<dbReference type="InterPro" id="IPR041588">
    <property type="entry name" value="Integrase_H2C2"/>
</dbReference>
<dbReference type="Gene3D" id="1.10.340.70">
    <property type="match status" value="1"/>
</dbReference>
<protein>
    <submittedName>
        <fullName evidence="3">Retrovirus-related Pol polyprotein from transposon 297</fullName>
    </submittedName>
</protein>
<dbReference type="FunFam" id="3.10.20.370:FF:000001">
    <property type="entry name" value="Retrovirus-related Pol polyprotein from transposon 17.6-like protein"/>
    <property type="match status" value="1"/>
</dbReference>
<dbReference type="EMBL" id="JARQWQ010000348">
    <property type="protein sequence ID" value="KAK2546665.1"/>
    <property type="molecule type" value="Genomic_DNA"/>
</dbReference>
<organism evidence="3 4">
    <name type="scientific">Acropora cervicornis</name>
    <name type="common">Staghorn coral</name>
    <dbReference type="NCBI Taxonomy" id="6130"/>
    <lineage>
        <taxon>Eukaryota</taxon>
        <taxon>Metazoa</taxon>
        <taxon>Cnidaria</taxon>
        <taxon>Anthozoa</taxon>
        <taxon>Hexacorallia</taxon>
        <taxon>Scleractinia</taxon>
        <taxon>Astrocoeniina</taxon>
        <taxon>Acroporidae</taxon>
        <taxon>Acropora</taxon>
    </lineage>
</organism>
<dbReference type="FunFam" id="3.30.420.10:FF:000063">
    <property type="entry name" value="Retrovirus-related Pol polyprotein from transposon 297-like Protein"/>
    <property type="match status" value="1"/>
</dbReference>
<dbReference type="PROSITE" id="PS50994">
    <property type="entry name" value="INTEGRASE"/>
    <property type="match status" value="1"/>
</dbReference>
<dbReference type="Pfam" id="PF00078">
    <property type="entry name" value="RVT_1"/>
    <property type="match status" value="1"/>
</dbReference>
<dbReference type="InterPro" id="IPR000477">
    <property type="entry name" value="RT_dom"/>
</dbReference>
<feature type="compositionally biased region" description="Basic and acidic residues" evidence="1">
    <location>
        <begin position="1280"/>
        <end position="1291"/>
    </location>
</feature>
<sequence length="1297" mass="147615">MNEERSDLGNQQSSSEASNITTSGGSPSISENMANFQIPPPEILELNDGSLASNWRTWVAAWKNYTLATKLDKEDEARQVATLLAVIGKEANKVFRTFTFSSPDEAKKIEPVLRKFQEYCIPRENTIYERFLFFTRDQRESETIDEYLTELRQIAANCDFESITPDQLLRDRLVTGTRNAKVRENLLKEKKLTLEKAVDIARAAESTAAQIKVMSSESGLFAVKEQGKGQSDGSPVVTETKCPVKTKVSAVQERFYLSVAGVSGGDREMVTLTVFKDAKSATGYEIAFLMDTGAQCNLLPVDVYKQVSGDKHLNFLYSRGKSALILANGEEHPIEGKATLFASRKGQKRQIEVNVVRGGGLLDEYADVFEGLGKLAGQYEITVDETIKPVVHPPRRLPVAIVERVQRKLEEMTTDGIIEQVNQPTDWVSSMLVVRKPSTEADGESKIRICLDPRDLNVAIKRAHLPMPTIEEIATRLHGAKVFSVFDASNGFWQVELDKESSFLTTFDTPFGRYRWKRMPFGIKSAPEIWQRKMREHIEGLKGVEVIAYDFVIVGFGNTPTEWQADHDGNVRAFLDRCRERNLKLNKNKARLRQDEVPFIGHILTPQGLKPDPCKVKAIVDMPDPTDAQSLRRFLGMVNYLAKFLPRLSEETEVLRKLTEKDAQWCWFPTHAQAVARIKEMIISAPVLAYYDVTKPVVIQWDASKSGLGAALLQEGRPVAFSSRVMSQTEQNYAQIEKELLAIAFACEKFDQYVFGRSDVVVESDHRPPETIFKKPILTSPKRLQRIRLRLQNYNIQVVYKRGTTMFLADTLSRAYLEDEPERTTPRNDVRSIKERVFALELEQIRHGEEVSVSPVHLKRLREMTAEDEELQILTNVISDGWPETLAQAREFDRRRKQVTELYWNCRDELTTDDELVYRGHCLVIPAKERPNIVKRLHEPHIGIEGTLRRARDIVYWPGITAQLKHYLSKCGICNSYRPEQCTEPLKPYDVPDVPWEMVGVDLFVLERQSFLIAVDYFSGYFEVQDMSSTTSTRVITVLKSWFSRHGIPMTLISDNGPQFNSEDFKAFSVEWDFHHVTSSPYHAQSNGRAENAVKTCKSLLIKACADKRDPLLALLEWRNTPSEGMNASPVQLLYGRRTRTRLPVTKSLLVPQVISDVPEMIKFRKQKQKFYYDRHSHELPALHDGDTVRMRLPGENEWSLGRVIGEEGPRSFRVDVNGKHYRRNRRWLRATPEGVEPTVTIQDLTEPGSEPEGTISADVSLPTMPASVEVPESSTASRPVRERRPPAWLKDYKCEH</sequence>
<name>A0AAD9UR27_ACRCE</name>